<dbReference type="GO" id="GO:0046677">
    <property type="term" value="P:response to antibiotic"/>
    <property type="evidence" value="ECO:0007669"/>
    <property type="project" value="UniProtKB-UniRule"/>
</dbReference>
<dbReference type="InterPro" id="IPR023650">
    <property type="entry name" value="Beta-lactam_class-A_AS"/>
</dbReference>
<evidence type="ECO:0000256" key="2">
    <source>
        <dbReference type="ARBA" id="ARBA00009009"/>
    </source>
</evidence>
<dbReference type="OrthoDB" id="114898at2"/>
<evidence type="ECO:0000259" key="8">
    <source>
        <dbReference type="Pfam" id="PF13354"/>
    </source>
</evidence>
<evidence type="ECO:0000256" key="3">
    <source>
        <dbReference type="ARBA" id="ARBA00012865"/>
    </source>
</evidence>
<dbReference type="SUPFAM" id="SSF56601">
    <property type="entry name" value="beta-lactamase/transpeptidase-like"/>
    <property type="match status" value="1"/>
</dbReference>
<keyword evidence="7" id="KW-0732">Signal</keyword>
<dbReference type="HOGENOM" id="CLU_031960_0_1_0"/>
<gene>
    <name evidence="9" type="ordered locus">Acid_2285</name>
</gene>
<dbReference type="eggNOG" id="COG2367">
    <property type="taxonomic scope" value="Bacteria"/>
</dbReference>
<dbReference type="GO" id="GO:0008800">
    <property type="term" value="F:beta-lactamase activity"/>
    <property type="evidence" value="ECO:0007669"/>
    <property type="project" value="UniProtKB-UniRule"/>
</dbReference>
<dbReference type="EMBL" id="CP000473">
    <property type="protein sequence ID" value="ABJ83274.1"/>
    <property type="molecule type" value="Genomic_DNA"/>
</dbReference>
<organism evidence="9">
    <name type="scientific">Solibacter usitatus (strain Ellin6076)</name>
    <dbReference type="NCBI Taxonomy" id="234267"/>
    <lineage>
        <taxon>Bacteria</taxon>
        <taxon>Pseudomonadati</taxon>
        <taxon>Acidobacteriota</taxon>
        <taxon>Terriglobia</taxon>
        <taxon>Bryobacterales</taxon>
        <taxon>Solibacteraceae</taxon>
        <taxon>Candidatus Solibacter</taxon>
    </lineage>
</organism>
<dbReference type="PROSITE" id="PS00146">
    <property type="entry name" value="BETA_LACTAMASE_A"/>
    <property type="match status" value="1"/>
</dbReference>
<evidence type="ECO:0000256" key="1">
    <source>
        <dbReference type="ARBA" id="ARBA00001526"/>
    </source>
</evidence>
<reference evidence="9" key="1">
    <citation type="submission" date="2006-10" db="EMBL/GenBank/DDBJ databases">
        <title>Complete sequence of Solibacter usitatus Ellin6076.</title>
        <authorList>
            <consortium name="US DOE Joint Genome Institute"/>
            <person name="Copeland A."/>
            <person name="Lucas S."/>
            <person name="Lapidus A."/>
            <person name="Barry K."/>
            <person name="Detter J.C."/>
            <person name="Glavina del Rio T."/>
            <person name="Hammon N."/>
            <person name="Israni S."/>
            <person name="Dalin E."/>
            <person name="Tice H."/>
            <person name="Pitluck S."/>
            <person name="Thompson L.S."/>
            <person name="Brettin T."/>
            <person name="Bruce D."/>
            <person name="Han C."/>
            <person name="Tapia R."/>
            <person name="Gilna P."/>
            <person name="Schmutz J."/>
            <person name="Larimer F."/>
            <person name="Land M."/>
            <person name="Hauser L."/>
            <person name="Kyrpides N."/>
            <person name="Mikhailova N."/>
            <person name="Janssen P.H."/>
            <person name="Kuske C.R."/>
            <person name="Richardson P."/>
        </authorList>
    </citation>
    <scope>NUCLEOTIDE SEQUENCE</scope>
    <source>
        <strain evidence="9">Ellin6076</strain>
    </source>
</reference>
<dbReference type="AlphaFoldDB" id="Q025P5"/>
<dbReference type="PANTHER" id="PTHR35333">
    <property type="entry name" value="BETA-LACTAMASE"/>
    <property type="match status" value="1"/>
</dbReference>
<evidence type="ECO:0000256" key="5">
    <source>
        <dbReference type="ARBA" id="ARBA00023251"/>
    </source>
</evidence>
<sequence length="281" mass="29725" precursor="true">MLALLLLFFAPGLSTHFADLARPAAGKVGASVLVIETGERAGFHARDPFPMQSVYKFPIAMATLHLVDTGKLKLDQPVPIAKAELAPPGLHSPIRDQHPEGATLSLREVIRFAVAESDGTASDVLLRLSGGPSAVTAYLRGLGINGVIVATSELEMSRGPMVQYRNWATPDSMVDLLRAFHAGRGLSPAARTLLEDFMAQSTPGPKRLKGLLPPGTRVAHKTGTSGTDGALTRATNDVGIVTLPNGRHLAIAVFVSDSTASLDLREEAIAKIARAAWDAFQ</sequence>
<dbReference type="InParanoid" id="Q025P5"/>
<keyword evidence="4 6" id="KW-0378">Hydrolase</keyword>
<evidence type="ECO:0000256" key="4">
    <source>
        <dbReference type="ARBA" id="ARBA00022801"/>
    </source>
</evidence>
<dbReference type="InterPro" id="IPR012338">
    <property type="entry name" value="Beta-lactam/transpept-like"/>
</dbReference>
<dbReference type="STRING" id="234267.Acid_2285"/>
<feature type="chain" id="PRO_5004163049" description="Beta-lactamase" evidence="7">
    <location>
        <begin position="19"/>
        <end position="281"/>
    </location>
</feature>
<dbReference type="EC" id="3.5.2.6" evidence="3 6"/>
<name>Q025P5_SOLUE</name>
<dbReference type="PANTHER" id="PTHR35333:SF3">
    <property type="entry name" value="BETA-LACTAMASE-TYPE TRANSPEPTIDASE FOLD CONTAINING PROTEIN"/>
    <property type="match status" value="1"/>
</dbReference>
<keyword evidence="5 6" id="KW-0046">Antibiotic resistance</keyword>
<dbReference type="GO" id="GO:0030655">
    <property type="term" value="P:beta-lactam antibiotic catabolic process"/>
    <property type="evidence" value="ECO:0007669"/>
    <property type="project" value="InterPro"/>
</dbReference>
<comment type="similarity">
    <text evidence="2 6">Belongs to the class-A beta-lactamase family.</text>
</comment>
<evidence type="ECO:0000256" key="6">
    <source>
        <dbReference type="RuleBase" id="RU361140"/>
    </source>
</evidence>
<dbReference type="InterPro" id="IPR045155">
    <property type="entry name" value="Beta-lactam_cat"/>
</dbReference>
<dbReference type="PRINTS" id="PR00118">
    <property type="entry name" value="BLACTAMASEA"/>
</dbReference>
<accession>Q025P5</accession>
<proteinExistence type="inferred from homology"/>
<dbReference type="KEGG" id="sus:Acid_2285"/>
<feature type="domain" description="Beta-lactamase class A catalytic" evidence="8">
    <location>
        <begin position="31"/>
        <end position="255"/>
    </location>
</feature>
<evidence type="ECO:0000313" key="9">
    <source>
        <dbReference type="EMBL" id="ABJ83274.1"/>
    </source>
</evidence>
<dbReference type="Gene3D" id="3.40.710.10">
    <property type="entry name" value="DD-peptidase/beta-lactamase superfamily"/>
    <property type="match status" value="1"/>
</dbReference>
<evidence type="ECO:0000256" key="7">
    <source>
        <dbReference type="SAM" id="SignalP"/>
    </source>
</evidence>
<feature type="signal peptide" evidence="7">
    <location>
        <begin position="1"/>
        <end position="18"/>
    </location>
</feature>
<dbReference type="Pfam" id="PF13354">
    <property type="entry name" value="Beta-lactamase2"/>
    <property type="match status" value="1"/>
</dbReference>
<protein>
    <recommendedName>
        <fullName evidence="3 6">Beta-lactamase</fullName>
        <ecNumber evidence="3 6">3.5.2.6</ecNumber>
    </recommendedName>
</protein>
<dbReference type="NCBIfam" id="NF033103">
    <property type="entry name" value="bla_class_A"/>
    <property type="match status" value="1"/>
</dbReference>
<comment type="catalytic activity">
    <reaction evidence="1 6">
        <text>a beta-lactam + H2O = a substituted beta-amino acid</text>
        <dbReference type="Rhea" id="RHEA:20401"/>
        <dbReference type="ChEBI" id="CHEBI:15377"/>
        <dbReference type="ChEBI" id="CHEBI:35627"/>
        <dbReference type="ChEBI" id="CHEBI:140347"/>
        <dbReference type="EC" id="3.5.2.6"/>
    </reaction>
</comment>
<dbReference type="InterPro" id="IPR000871">
    <property type="entry name" value="Beta-lactam_class-A"/>
</dbReference>